<proteinExistence type="predicted"/>
<keyword evidence="2" id="KW-1185">Reference proteome</keyword>
<name>A0A9W6SQG5_9ACTN</name>
<comment type="caution">
    <text evidence="1">The sequence shown here is derived from an EMBL/GenBank/DDBJ whole genome shotgun (WGS) entry which is preliminary data.</text>
</comment>
<dbReference type="EMBL" id="BSTX01000004">
    <property type="protein sequence ID" value="GLZ80386.1"/>
    <property type="molecule type" value="Genomic_DNA"/>
</dbReference>
<protein>
    <submittedName>
        <fullName evidence="1">Uncharacterized protein</fullName>
    </submittedName>
</protein>
<dbReference type="AlphaFoldDB" id="A0A9W6SQG5"/>
<dbReference type="RefSeq" id="WP_285665554.1">
    <property type="nucleotide sequence ID" value="NZ_BSTX01000004.1"/>
</dbReference>
<reference evidence="1" key="1">
    <citation type="submission" date="2023-03" db="EMBL/GenBank/DDBJ databases">
        <title>Actinorhabdospora filicis NBRC 111898.</title>
        <authorList>
            <person name="Ichikawa N."/>
            <person name="Sato H."/>
            <person name="Tonouchi N."/>
        </authorList>
    </citation>
    <scope>NUCLEOTIDE SEQUENCE</scope>
    <source>
        <strain evidence="1">NBRC 111898</strain>
    </source>
</reference>
<organism evidence="1 2">
    <name type="scientific">Actinorhabdospora filicis</name>
    <dbReference type="NCBI Taxonomy" id="1785913"/>
    <lineage>
        <taxon>Bacteria</taxon>
        <taxon>Bacillati</taxon>
        <taxon>Actinomycetota</taxon>
        <taxon>Actinomycetes</taxon>
        <taxon>Micromonosporales</taxon>
        <taxon>Micromonosporaceae</taxon>
        <taxon>Actinorhabdospora</taxon>
    </lineage>
</organism>
<evidence type="ECO:0000313" key="2">
    <source>
        <dbReference type="Proteomes" id="UP001165079"/>
    </source>
</evidence>
<accession>A0A9W6SQG5</accession>
<gene>
    <name evidence="1" type="ORF">Afil01_51930</name>
</gene>
<dbReference type="Proteomes" id="UP001165079">
    <property type="component" value="Unassembled WGS sequence"/>
</dbReference>
<evidence type="ECO:0000313" key="1">
    <source>
        <dbReference type="EMBL" id="GLZ80386.1"/>
    </source>
</evidence>
<sequence length="199" mass="21947">MGGIIMAVGKYLGPYYDWRREDSEPAYFEIHAGPKVGEFTEAQVLVWNTAHLEPSLHAAHAFDRAALEDLVRRCTPVADPAPEVDVLLREGVLVEADFADDAAVERFCRSYRLVPTADAYGNLPERREMCLLSRDGEVLMELSFPARTVWAFSYLDGSIWDGCVTCASDGADGPGYFAREIASYLPQIVAWGAGIVEPV</sequence>